<organism evidence="3 4">
    <name type="scientific">Plectosphaerella cucumerina</name>
    <dbReference type="NCBI Taxonomy" id="40658"/>
    <lineage>
        <taxon>Eukaryota</taxon>
        <taxon>Fungi</taxon>
        <taxon>Dikarya</taxon>
        <taxon>Ascomycota</taxon>
        <taxon>Pezizomycotina</taxon>
        <taxon>Sordariomycetes</taxon>
        <taxon>Hypocreomycetidae</taxon>
        <taxon>Glomerellales</taxon>
        <taxon>Plectosphaerellaceae</taxon>
        <taxon>Plectosphaerella</taxon>
    </lineage>
</organism>
<evidence type="ECO:0000313" key="3">
    <source>
        <dbReference type="EMBL" id="KAH7374666.1"/>
    </source>
</evidence>
<keyword evidence="4" id="KW-1185">Reference proteome</keyword>
<dbReference type="OrthoDB" id="10358647at2759"/>
<dbReference type="Proteomes" id="UP000813385">
    <property type="component" value="Unassembled WGS sequence"/>
</dbReference>
<sequence>MLVIFSLPHGPDTGWAGARCPENTSCTGGSLASNDGEPSSIHDYVFDASAGDKIWRGFLLGCAIGLFVAALFCCWAPCFRFGARGAVVRAWRYPRRVIADAESGGEDARNQDARHQDVGEVEVAERRRERERTSSGRFVDRAALAAVAY</sequence>
<accession>A0A8K0TU57</accession>
<comment type="caution">
    <text evidence="3">The sequence shown here is derived from an EMBL/GenBank/DDBJ whole genome shotgun (WGS) entry which is preliminary data.</text>
</comment>
<gene>
    <name evidence="3" type="ORF">B0T11DRAFT_268972</name>
</gene>
<proteinExistence type="predicted"/>
<dbReference type="EMBL" id="JAGPXD010000001">
    <property type="protein sequence ID" value="KAH7374666.1"/>
    <property type="molecule type" value="Genomic_DNA"/>
</dbReference>
<keyword evidence="2" id="KW-1133">Transmembrane helix</keyword>
<feature type="transmembrane region" description="Helical" evidence="2">
    <location>
        <begin position="54"/>
        <end position="79"/>
    </location>
</feature>
<dbReference type="AlphaFoldDB" id="A0A8K0TU57"/>
<keyword evidence="2" id="KW-0472">Membrane</keyword>
<keyword evidence="2" id="KW-0812">Transmembrane</keyword>
<evidence type="ECO:0000256" key="1">
    <source>
        <dbReference type="SAM" id="MobiDB-lite"/>
    </source>
</evidence>
<evidence type="ECO:0000313" key="4">
    <source>
        <dbReference type="Proteomes" id="UP000813385"/>
    </source>
</evidence>
<evidence type="ECO:0000256" key="2">
    <source>
        <dbReference type="SAM" id="Phobius"/>
    </source>
</evidence>
<feature type="compositionally biased region" description="Basic and acidic residues" evidence="1">
    <location>
        <begin position="106"/>
        <end position="129"/>
    </location>
</feature>
<name>A0A8K0TU57_9PEZI</name>
<protein>
    <submittedName>
        <fullName evidence="3">Uncharacterized protein</fullName>
    </submittedName>
</protein>
<feature type="region of interest" description="Disordered" evidence="1">
    <location>
        <begin position="104"/>
        <end position="129"/>
    </location>
</feature>
<reference evidence="3" key="1">
    <citation type="journal article" date="2021" name="Nat. Commun.">
        <title>Genetic determinants of endophytism in the Arabidopsis root mycobiome.</title>
        <authorList>
            <person name="Mesny F."/>
            <person name="Miyauchi S."/>
            <person name="Thiergart T."/>
            <person name="Pickel B."/>
            <person name="Atanasova L."/>
            <person name="Karlsson M."/>
            <person name="Huettel B."/>
            <person name="Barry K.W."/>
            <person name="Haridas S."/>
            <person name="Chen C."/>
            <person name="Bauer D."/>
            <person name="Andreopoulos W."/>
            <person name="Pangilinan J."/>
            <person name="LaButti K."/>
            <person name="Riley R."/>
            <person name="Lipzen A."/>
            <person name="Clum A."/>
            <person name="Drula E."/>
            <person name="Henrissat B."/>
            <person name="Kohler A."/>
            <person name="Grigoriev I.V."/>
            <person name="Martin F.M."/>
            <person name="Hacquard S."/>
        </authorList>
    </citation>
    <scope>NUCLEOTIDE SEQUENCE</scope>
    <source>
        <strain evidence="3">MPI-CAGE-AT-0016</strain>
    </source>
</reference>